<dbReference type="OrthoDB" id="9802848at2"/>
<evidence type="ECO:0000259" key="1">
    <source>
        <dbReference type="PROSITE" id="PS51192"/>
    </source>
</evidence>
<evidence type="ECO:0008006" key="4">
    <source>
        <dbReference type="Google" id="ProtNLM"/>
    </source>
</evidence>
<gene>
    <name evidence="3" type="ORF">DA73_0201895</name>
</gene>
<dbReference type="PANTHER" id="PTHR47396">
    <property type="entry name" value="TYPE I RESTRICTION ENZYME ECOKI R PROTEIN"/>
    <property type="match status" value="1"/>
</dbReference>
<dbReference type="GO" id="GO:0016787">
    <property type="term" value="F:hydrolase activity"/>
    <property type="evidence" value="ECO:0007669"/>
    <property type="project" value="InterPro"/>
</dbReference>
<dbReference type="EMBL" id="JHEG02000007">
    <property type="protein sequence ID" value="KIE13771.1"/>
    <property type="molecule type" value="Genomic_DNA"/>
</dbReference>
<name>A0A0C1NLT0_9CYAN</name>
<sequence length="683" mass="78190">MLQGQKLRDYQKRALAEVYAFYRSGIKSVLLYAPTGAGKTVVAAKVIADAVTKGRRVLFVVHRVKLIGQTLQTLQKHYGIEGAMIWADNPCDYSKPVQVAMAQTLQFRDLPGDIGLVIVDEAHTLAYYQIMTKLLRSYSGGVLPLSSCYFLGLSGSPWRSKASEGFCQYFQAVVRAPYPQELIYTGNLCNARFFGYNGLIDFSQLESRDGEYSSESMQQVCTPEFNTEVVTRYSELCPKRKTIAFCASVSQALDLAEQFNAVGIKAEAVVGDTTLEERDRVFSEFATGAVQIITSMGVLCEGFDEPSVECVLLARPTRSRALLVQMSGRGLRLHRGKDNCYLVDFCENFKRLGFPTEKYKIGLCPRKTDTEVEPNLKECPNCHAMIPMFAMICPECGYQFERTLPDTTVQPMPFGELLSPEQEKQCRDYRRWLKHAFKRNYGVWWAEDKFKEIYKVAPPSEWALGAIFGSDRTPRYNRQVYLRYLRTQLSDPDGSSKEIQFYCMKREFGERQGQDGFCYLYWWQIFAVSRPFINNSELEEFYRYRLQQASSRNDDEMALLSLAYFEGCAFFERRSLIKKDEMLRNVWEKFLAVSTAPSRAMFSQFVSHIDIFGEELRLTTTAPTIMHQNLISPKIQAHKPKLQNLIAQYGYWVDAVTCYCTAQSKSPNDIHKRTNQQLFDKMG</sequence>
<dbReference type="Gene3D" id="3.40.50.300">
    <property type="entry name" value="P-loop containing nucleotide triphosphate hydrolases"/>
    <property type="match status" value="2"/>
</dbReference>
<dbReference type="STRING" id="1479485.DA73_0201895"/>
<dbReference type="SMART" id="SM00490">
    <property type="entry name" value="HELICc"/>
    <property type="match status" value="1"/>
</dbReference>
<dbReference type="CDD" id="cd18799">
    <property type="entry name" value="SF2_C_EcoAI-like"/>
    <property type="match status" value="1"/>
</dbReference>
<dbReference type="Pfam" id="PF00271">
    <property type="entry name" value="Helicase_C"/>
    <property type="match status" value="1"/>
</dbReference>
<dbReference type="InterPro" id="IPR006935">
    <property type="entry name" value="Helicase/UvrB_N"/>
</dbReference>
<feature type="domain" description="Helicase ATP-binding" evidence="1">
    <location>
        <begin position="20"/>
        <end position="175"/>
    </location>
</feature>
<accession>A0A0C1NLT0</accession>
<dbReference type="PROSITE" id="PS51194">
    <property type="entry name" value="HELICASE_CTER"/>
    <property type="match status" value="1"/>
</dbReference>
<proteinExistence type="predicted"/>
<comment type="caution">
    <text evidence="3">The sequence shown here is derived from an EMBL/GenBank/DDBJ whole genome shotgun (WGS) entry which is preliminary data.</text>
</comment>
<dbReference type="Pfam" id="PF04851">
    <property type="entry name" value="ResIII"/>
    <property type="match status" value="1"/>
</dbReference>
<reference evidence="3" key="1">
    <citation type="journal article" date="2015" name="Genome Announc.">
        <title>Draft Genome Sequence of Tolypothrix boutellei Strain VB521301.</title>
        <authorList>
            <person name="Chandrababunaidu M.M."/>
            <person name="Singh D."/>
            <person name="Sen D."/>
            <person name="Bhan S."/>
            <person name="Das S."/>
            <person name="Gupta A."/>
            <person name="Adhikary S.P."/>
            <person name="Tripathy S."/>
        </authorList>
    </citation>
    <scope>NUCLEOTIDE SEQUENCE</scope>
    <source>
        <strain evidence="3">VB521301</strain>
    </source>
</reference>
<dbReference type="SMART" id="SM00487">
    <property type="entry name" value="DEXDc"/>
    <property type="match status" value="1"/>
</dbReference>
<dbReference type="InterPro" id="IPR050742">
    <property type="entry name" value="Helicase_Restrict-Modif_Enz"/>
</dbReference>
<dbReference type="GO" id="GO:0005524">
    <property type="term" value="F:ATP binding"/>
    <property type="evidence" value="ECO:0007669"/>
    <property type="project" value="InterPro"/>
</dbReference>
<dbReference type="GO" id="GO:0005829">
    <property type="term" value="C:cytosol"/>
    <property type="evidence" value="ECO:0007669"/>
    <property type="project" value="TreeGrafter"/>
</dbReference>
<protein>
    <recommendedName>
        <fullName evidence="4">Helicase</fullName>
    </recommendedName>
</protein>
<dbReference type="InterPro" id="IPR014001">
    <property type="entry name" value="Helicase_ATP-bd"/>
</dbReference>
<dbReference type="AlphaFoldDB" id="A0A0C1NLT0"/>
<dbReference type="InterPro" id="IPR001650">
    <property type="entry name" value="Helicase_C-like"/>
</dbReference>
<dbReference type="PANTHER" id="PTHR47396:SF1">
    <property type="entry name" value="ATP-DEPENDENT HELICASE IRC3-RELATED"/>
    <property type="match status" value="1"/>
</dbReference>
<dbReference type="SUPFAM" id="SSF52540">
    <property type="entry name" value="P-loop containing nucleoside triphosphate hydrolases"/>
    <property type="match status" value="1"/>
</dbReference>
<dbReference type="GO" id="GO:0003677">
    <property type="term" value="F:DNA binding"/>
    <property type="evidence" value="ECO:0007669"/>
    <property type="project" value="InterPro"/>
</dbReference>
<organism evidence="3">
    <name type="scientific">Tolypothrix bouteillei VB521301</name>
    <dbReference type="NCBI Taxonomy" id="1479485"/>
    <lineage>
        <taxon>Bacteria</taxon>
        <taxon>Bacillati</taxon>
        <taxon>Cyanobacteriota</taxon>
        <taxon>Cyanophyceae</taxon>
        <taxon>Nostocales</taxon>
        <taxon>Tolypothrichaceae</taxon>
        <taxon>Tolypothrix</taxon>
    </lineage>
</organism>
<evidence type="ECO:0000313" key="3">
    <source>
        <dbReference type="EMBL" id="KIE13771.1"/>
    </source>
</evidence>
<dbReference type="InterPro" id="IPR027417">
    <property type="entry name" value="P-loop_NTPase"/>
</dbReference>
<evidence type="ECO:0000259" key="2">
    <source>
        <dbReference type="PROSITE" id="PS51194"/>
    </source>
</evidence>
<feature type="domain" description="Helicase C-terminal" evidence="2">
    <location>
        <begin position="229"/>
        <end position="376"/>
    </location>
</feature>
<dbReference type="PROSITE" id="PS51192">
    <property type="entry name" value="HELICASE_ATP_BIND_1"/>
    <property type="match status" value="1"/>
</dbReference>